<dbReference type="Proteomes" id="UP001162541">
    <property type="component" value="Chromosome 1"/>
</dbReference>
<dbReference type="PROSITE" id="PS50102">
    <property type="entry name" value="RRM"/>
    <property type="match status" value="1"/>
</dbReference>
<evidence type="ECO:0000256" key="2">
    <source>
        <dbReference type="ARBA" id="ARBA00015189"/>
    </source>
</evidence>
<sequence>MQRPDYRSSRRERAVRVYTICDESRYLIVKNVPALGCVDELVKLFGLYGPIEEYRTLDEEDCEPFTDVYWIKYSKLGNATFAKRKLDDYKFLGNLLEVSYAPQYETLSDTRDKLEERRRTVLNRIRVNAGGQHQAHRPFPTKRSLAEPHDPLLIHSGDQAEGSGRYAPLLLEPSSRSRTEDTGYNLEGRELVCRPEVEDVANVEYFSSPSMTATVRKVRETLAKIEATSLPQIRTGTSEDDSSVPTQRIEAERSVPDESSSLLKKRRQDSRRRI</sequence>
<dbReference type="GO" id="GO:0008380">
    <property type="term" value="P:RNA splicing"/>
    <property type="evidence" value="ECO:0007669"/>
    <property type="project" value="UniProtKB-KW"/>
</dbReference>
<reference evidence="11" key="2">
    <citation type="journal article" date="2019" name="Curr. Biol.">
        <title>Chromatin organization in early land plants reveals an ancestral association between H3K27me3, transposons, and constitutive heterochromatin.</title>
        <authorList>
            <person name="Montgomery S.A."/>
            <person name="Tanizawa Y."/>
            <person name="Galik B."/>
            <person name="Wang N."/>
            <person name="Ito T."/>
            <person name="Mochizuki T."/>
            <person name="Akimcheva S."/>
            <person name="Bowman J."/>
            <person name="Cognat V."/>
            <person name="Drouard L."/>
            <person name="Ekker H."/>
            <person name="Houng S."/>
            <person name="Kohchi T."/>
            <person name="Lin S."/>
            <person name="Liu L.D."/>
            <person name="Nakamura Y."/>
            <person name="Valeeva L.R."/>
            <person name="Shakirov E.V."/>
            <person name="Shippen D.E."/>
            <person name="Wei W."/>
            <person name="Yagura M."/>
            <person name="Yamaoka S."/>
            <person name="Yamato K.T."/>
            <person name="Liu C."/>
            <person name="Berger F."/>
        </authorList>
    </citation>
    <scope>NUCLEOTIDE SEQUENCE [LARGE SCALE GENOMIC DNA]</scope>
    <source>
        <strain evidence="11">Tak-1</strain>
    </source>
</reference>
<keyword evidence="6" id="KW-0508">mRNA splicing</keyword>
<evidence type="ECO:0000313" key="13">
    <source>
        <dbReference type="Proteomes" id="UP000077202"/>
    </source>
</evidence>
<keyword evidence="5 8" id="KW-0694">RNA-binding</keyword>
<dbReference type="EMBL" id="AP019866">
    <property type="protein sequence ID" value="BBM96916.1"/>
    <property type="molecule type" value="Genomic_DNA"/>
</dbReference>
<keyword evidence="3" id="KW-0507">mRNA processing</keyword>
<organism evidence="12 13">
    <name type="scientific">Marchantia polymorpha subsp. ruderalis</name>
    <dbReference type="NCBI Taxonomy" id="1480154"/>
    <lineage>
        <taxon>Eukaryota</taxon>
        <taxon>Viridiplantae</taxon>
        <taxon>Streptophyta</taxon>
        <taxon>Embryophyta</taxon>
        <taxon>Marchantiophyta</taxon>
        <taxon>Marchantiopsida</taxon>
        <taxon>Marchantiidae</taxon>
        <taxon>Marchantiales</taxon>
        <taxon>Marchantiaceae</taxon>
        <taxon>Marchantia</taxon>
    </lineage>
</organism>
<gene>
    <name evidence="12" type="ORF">AXG93_2960s1350</name>
    <name evidence="11" type="ORF">Mp_1g01530</name>
</gene>
<reference evidence="12 13" key="1">
    <citation type="submission" date="2016-03" db="EMBL/GenBank/DDBJ databases">
        <title>Mechanisms controlling the formation of the plant cell surface in tip-growing cells are functionally conserved among land plants.</title>
        <authorList>
            <person name="Honkanen S."/>
            <person name="Jones V.A."/>
            <person name="Morieri G."/>
            <person name="Champion C."/>
            <person name="Hetherington A.J."/>
            <person name="Kelly S."/>
            <person name="Saint-Marcoux D."/>
            <person name="Proust H."/>
            <person name="Prescott H."/>
            <person name="Dolan L."/>
        </authorList>
    </citation>
    <scope>NUCLEOTIDE SEQUENCE [LARGE SCALE GENOMIC DNA]</scope>
    <source>
        <strain evidence="13">cv. Tak-1 and cv. Tak-2</strain>
        <tissue evidence="12">Whole gametophyte</tissue>
    </source>
</reference>
<dbReference type="AlphaFoldDB" id="A0A176WA25"/>
<dbReference type="GO" id="GO:0003723">
    <property type="term" value="F:RNA binding"/>
    <property type="evidence" value="ECO:0007669"/>
    <property type="project" value="UniProtKB-UniRule"/>
</dbReference>
<dbReference type="Gene3D" id="3.30.70.330">
    <property type="match status" value="1"/>
</dbReference>
<reference evidence="14" key="3">
    <citation type="journal article" date="2020" name="Curr. Biol.">
        <title>Chromatin organization in early land plants reveals an ancestral association between H3K27me3, transposons, and constitutive heterochromatin.</title>
        <authorList>
            <person name="Montgomery S.A."/>
            <person name="Tanizawa Y."/>
            <person name="Galik B."/>
            <person name="Wang N."/>
            <person name="Ito T."/>
            <person name="Mochizuki T."/>
            <person name="Akimcheva S."/>
            <person name="Bowman J.L."/>
            <person name="Cognat V."/>
            <person name="Marechal-Drouard L."/>
            <person name="Ekker H."/>
            <person name="Hong S.F."/>
            <person name="Kohchi T."/>
            <person name="Lin S.S."/>
            <person name="Liu L.D."/>
            <person name="Nakamura Y."/>
            <person name="Valeeva L.R."/>
            <person name="Shakirov E.V."/>
            <person name="Shippen D.E."/>
            <person name="Wei W.L."/>
            <person name="Yagura M."/>
            <person name="Yamaoka S."/>
            <person name="Yamato K.T."/>
            <person name="Liu C."/>
            <person name="Berger F."/>
        </authorList>
    </citation>
    <scope>NUCLEOTIDE SEQUENCE [LARGE SCALE GENOMIC DNA]</scope>
    <source>
        <strain evidence="14">Tak-1</strain>
    </source>
</reference>
<dbReference type="GO" id="GO:0005681">
    <property type="term" value="C:spliceosomal complex"/>
    <property type="evidence" value="ECO:0007669"/>
    <property type="project" value="UniProtKB-KW"/>
</dbReference>
<keyword evidence="13" id="KW-1185">Reference proteome</keyword>
<dbReference type="EMBL" id="LVLJ01001566">
    <property type="protein sequence ID" value="OAE28956.1"/>
    <property type="molecule type" value="Genomic_DNA"/>
</dbReference>
<evidence type="ECO:0000256" key="7">
    <source>
        <dbReference type="ARBA" id="ARBA00035004"/>
    </source>
</evidence>
<dbReference type="InterPro" id="IPR035979">
    <property type="entry name" value="RBD_domain_sf"/>
</dbReference>
<evidence type="ECO:0000256" key="5">
    <source>
        <dbReference type="ARBA" id="ARBA00022884"/>
    </source>
</evidence>
<name>A0A176WA25_MARPO</name>
<protein>
    <recommendedName>
        <fullName evidence="2">RNA-binding protein 48</fullName>
    </recommendedName>
</protein>
<dbReference type="InterPro" id="IPR039599">
    <property type="entry name" value="RBM48"/>
</dbReference>
<dbReference type="Proteomes" id="UP000077202">
    <property type="component" value="Unassembled WGS sequence"/>
</dbReference>
<dbReference type="InterPro" id="IPR034264">
    <property type="entry name" value="RBM48_RRM"/>
</dbReference>
<dbReference type="PANTHER" id="PTHR20957:SF0">
    <property type="entry name" value="RNA-BINDING PROTEIN 48"/>
    <property type="match status" value="1"/>
</dbReference>
<dbReference type="GO" id="GO:0005654">
    <property type="term" value="C:nucleoplasm"/>
    <property type="evidence" value="ECO:0007669"/>
    <property type="project" value="TreeGrafter"/>
</dbReference>
<dbReference type="InterPro" id="IPR000504">
    <property type="entry name" value="RRM_dom"/>
</dbReference>
<evidence type="ECO:0000256" key="1">
    <source>
        <dbReference type="ARBA" id="ARBA00006938"/>
    </source>
</evidence>
<comment type="function">
    <text evidence="7">As a component of the minor spliceosome, involved in the splicing of U12-type introns in pre-mRNAs.</text>
</comment>
<dbReference type="InterPro" id="IPR012677">
    <property type="entry name" value="Nucleotide-bd_a/b_plait_sf"/>
</dbReference>
<dbReference type="GO" id="GO:0006397">
    <property type="term" value="P:mRNA processing"/>
    <property type="evidence" value="ECO:0007669"/>
    <property type="project" value="UniProtKB-KW"/>
</dbReference>
<evidence type="ECO:0000313" key="12">
    <source>
        <dbReference type="EMBL" id="OAE28956.1"/>
    </source>
</evidence>
<comment type="similarity">
    <text evidence="1">Belongs to the RBM48 family.</text>
</comment>
<evidence type="ECO:0000313" key="14">
    <source>
        <dbReference type="Proteomes" id="UP001162541"/>
    </source>
</evidence>
<evidence type="ECO:0000256" key="9">
    <source>
        <dbReference type="SAM" id="MobiDB-lite"/>
    </source>
</evidence>
<dbReference type="FunFam" id="3.30.70.330:FF:000424">
    <property type="entry name" value="RNA-binding protein 48 isoform X4"/>
    <property type="match status" value="1"/>
</dbReference>
<keyword evidence="4" id="KW-0747">Spliceosome</keyword>
<feature type="region of interest" description="Disordered" evidence="9">
    <location>
        <begin position="229"/>
        <end position="274"/>
    </location>
</feature>
<evidence type="ECO:0000256" key="4">
    <source>
        <dbReference type="ARBA" id="ARBA00022728"/>
    </source>
</evidence>
<dbReference type="SUPFAM" id="SSF54928">
    <property type="entry name" value="RNA-binding domain, RBD"/>
    <property type="match status" value="1"/>
</dbReference>
<feature type="compositionally biased region" description="Basic residues" evidence="9">
    <location>
        <begin position="263"/>
        <end position="274"/>
    </location>
</feature>
<dbReference type="PANTHER" id="PTHR20957">
    <property type="entry name" value="RNA-BINDING PROTEIN 48"/>
    <property type="match status" value="1"/>
</dbReference>
<evidence type="ECO:0000256" key="3">
    <source>
        <dbReference type="ARBA" id="ARBA00022664"/>
    </source>
</evidence>
<evidence type="ECO:0000259" key="10">
    <source>
        <dbReference type="PROSITE" id="PS50102"/>
    </source>
</evidence>
<accession>A0A176WA25</accession>
<evidence type="ECO:0000256" key="6">
    <source>
        <dbReference type="ARBA" id="ARBA00023187"/>
    </source>
</evidence>
<proteinExistence type="inferred from homology"/>
<evidence type="ECO:0000313" key="11">
    <source>
        <dbReference type="EMBL" id="BBM96916.1"/>
    </source>
</evidence>
<dbReference type="CDD" id="cd12442">
    <property type="entry name" value="RRM_RBM48"/>
    <property type="match status" value="1"/>
</dbReference>
<evidence type="ECO:0000256" key="8">
    <source>
        <dbReference type="PROSITE-ProRule" id="PRU00176"/>
    </source>
</evidence>
<feature type="domain" description="RRM" evidence="10">
    <location>
        <begin position="25"/>
        <end position="103"/>
    </location>
</feature>